<sequence>MQQKAWRVFERAKGKALHHQKMCGHAHLLARLNTCGSSTYTHQY</sequence>
<dbReference type="AlphaFoldDB" id="A0A087FYR7"/>
<organism evidence="1 2">
    <name type="scientific">Arabis alpina</name>
    <name type="common">Alpine rock-cress</name>
    <dbReference type="NCBI Taxonomy" id="50452"/>
    <lineage>
        <taxon>Eukaryota</taxon>
        <taxon>Viridiplantae</taxon>
        <taxon>Streptophyta</taxon>
        <taxon>Embryophyta</taxon>
        <taxon>Tracheophyta</taxon>
        <taxon>Spermatophyta</taxon>
        <taxon>Magnoliopsida</taxon>
        <taxon>eudicotyledons</taxon>
        <taxon>Gunneridae</taxon>
        <taxon>Pentapetalae</taxon>
        <taxon>rosids</taxon>
        <taxon>malvids</taxon>
        <taxon>Brassicales</taxon>
        <taxon>Brassicaceae</taxon>
        <taxon>Arabideae</taxon>
        <taxon>Arabis</taxon>
    </lineage>
</organism>
<accession>A0A087FYR7</accession>
<evidence type="ECO:0000313" key="1">
    <source>
        <dbReference type="EMBL" id="KFK22769.1"/>
    </source>
</evidence>
<gene>
    <name evidence="1" type="ORF">AALP_AAs48002U000400</name>
</gene>
<dbReference type="Proteomes" id="UP000029120">
    <property type="component" value="Unassembled WGS sequence"/>
</dbReference>
<dbReference type="Gramene" id="KFK22769">
    <property type="protein sequence ID" value="KFK22769"/>
    <property type="gene ID" value="AALP_AAs48002U000400"/>
</dbReference>
<evidence type="ECO:0000313" key="2">
    <source>
        <dbReference type="Proteomes" id="UP000029120"/>
    </source>
</evidence>
<name>A0A087FYR7_ARAAL</name>
<keyword evidence="2" id="KW-1185">Reference proteome</keyword>
<proteinExistence type="predicted"/>
<reference evidence="2" key="1">
    <citation type="journal article" date="2015" name="Nat. Plants">
        <title>Genome expansion of Arabis alpina linked with retrotransposition and reduced symmetric DNA methylation.</title>
        <authorList>
            <person name="Willing E.M."/>
            <person name="Rawat V."/>
            <person name="Mandakova T."/>
            <person name="Maumus F."/>
            <person name="James G.V."/>
            <person name="Nordstroem K.J."/>
            <person name="Becker C."/>
            <person name="Warthmann N."/>
            <person name="Chica C."/>
            <person name="Szarzynska B."/>
            <person name="Zytnicki M."/>
            <person name="Albani M.C."/>
            <person name="Kiefer C."/>
            <person name="Bergonzi S."/>
            <person name="Castaings L."/>
            <person name="Mateos J.L."/>
            <person name="Berns M.C."/>
            <person name="Bujdoso N."/>
            <person name="Piofczyk T."/>
            <person name="de Lorenzo L."/>
            <person name="Barrero-Sicilia C."/>
            <person name="Mateos I."/>
            <person name="Piednoel M."/>
            <person name="Hagmann J."/>
            <person name="Chen-Min-Tao R."/>
            <person name="Iglesias-Fernandez R."/>
            <person name="Schuster S.C."/>
            <person name="Alonso-Blanco C."/>
            <person name="Roudier F."/>
            <person name="Carbonero P."/>
            <person name="Paz-Ares J."/>
            <person name="Davis S.J."/>
            <person name="Pecinka A."/>
            <person name="Quesneville H."/>
            <person name="Colot V."/>
            <person name="Lysak M.A."/>
            <person name="Weigel D."/>
            <person name="Coupland G."/>
            <person name="Schneeberger K."/>
        </authorList>
    </citation>
    <scope>NUCLEOTIDE SEQUENCE [LARGE SCALE GENOMIC DNA]</scope>
    <source>
        <strain evidence="2">cv. Pajares</strain>
    </source>
</reference>
<dbReference type="EMBL" id="KL985796">
    <property type="protein sequence ID" value="KFK22769.1"/>
    <property type="molecule type" value="Genomic_DNA"/>
</dbReference>
<protein>
    <submittedName>
        <fullName evidence="1">Uncharacterized protein</fullName>
    </submittedName>
</protein>